<dbReference type="OrthoDB" id="6500128at2759"/>
<dbReference type="FunFam" id="1.20.1560.10:FF:000100">
    <property type="entry name" value="ABC transporter ATP-binding protein"/>
    <property type="match status" value="1"/>
</dbReference>
<dbReference type="Pfam" id="PF00005">
    <property type="entry name" value="ABC_tran"/>
    <property type="match status" value="2"/>
</dbReference>
<name>A0A2A6CII5_PRIPA</name>
<dbReference type="SUPFAM" id="SSF90123">
    <property type="entry name" value="ABC transporter transmembrane region"/>
    <property type="match status" value="2"/>
</dbReference>
<keyword evidence="3" id="KW-0813">Transport</keyword>
<evidence type="ECO:0000256" key="7">
    <source>
        <dbReference type="ARBA" id="ARBA00022840"/>
    </source>
</evidence>
<dbReference type="InterPro" id="IPR050173">
    <property type="entry name" value="ABC_transporter_C-like"/>
</dbReference>
<organism evidence="10 11">
    <name type="scientific">Pristionchus pacificus</name>
    <name type="common">Parasitic nematode worm</name>
    <dbReference type="NCBI Taxonomy" id="54126"/>
    <lineage>
        <taxon>Eukaryota</taxon>
        <taxon>Metazoa</taxon>
        <taxon>Ecdysozoa</taxon>
        <taxon>Nematoda</taxon>
        <taxon>Chromadorea</taxon>
        <taxon>Rhabditida</taxon>
        <taxon>Rhabditina</taxon>
        <taxon>Diplogasteromorpha</taxon>
        <taxon>Diplogasteroidea</taxon>
        <taxon>Neodiplogasteridae</taxon>
        <taxon>Pristionchus</taxon>
    </lineage>
</organism>
<dbReference type="Pfam" id="PF00664">
    <property type="entry name" value="ABC_membrane"/>
    <property type="match status" value="2"/>
</dbReference>
<keyword evidence="7" id="KW-0067">ATP-binding</keyword>
<dbReference type="InterPro" id="IPR003439">
    <property type="entry name" value="ABC_transporter-like_ATP-bd"/>
</dbReference>
<dbReference type="InterPro" id="IPR017871">
    <property type="entry name" value="ABC_transporter-like_CS"/>
</dbReference>
<evidence type="ECO:0000256" key="9">
    <source>
        <dbReference type="ARBA" id="ARBA00023136"/>
    </source>
</evidence>
<dbReference type="CDD" id="cd03250">
    <property type="entry name" value="ABCC_MRP_domain1"/>
    <property type="match status" value="1"/>
</dbReference>
<keyword evidence="8" id="KW-1133">Transmembrane helix</keyword>
<dbReference type="GO" id="GO:0016020">
    <property type="term" value="C:membrane"/>
    <property type="evidence" value="ECO:0007669"/>
    <property type="project" value="InterPro"/>
</dbReference>
<gene>
    <name evidence="10" type="primary">WBGene00114823</name>
</gene>
<evidence type="ECO:0000313" key="10">
    <source>
        <dbReference type="EnsemblMetazoa" id="PPA25269.1"/>
    </source>
</evidence>
<dbReference type="PROSITE" id="PS00211">
    <property type="entry name" value="ABC_TRANSPORTER_1"/>
    <property type="match status" value="2"/>
</dbReference>
<dbReference type="SMART" id="SM00382">
    <property type="entry name" value="AAA"/>
    <property type="match status" value="2"/>
</dbReference>
<dbReference type="GO" id="GO:0005524">
    <property type="term" value="F:ATP binding"/>
    <property type="evidence" value="ECO:0007669"/>
    <property type="project" value="UniProtKB-KW"/>
</dbReference>
<sequence length="1481" mass="167892">MGGNTDFCNDPLWINFNTSDTHLPNFTTCFQHTVLTYVPFGFLLVLFPILMIQSNRIRYRFGPLPWSKLLILRMVISLYLAANSLTVYVFNCFILDGMQTVDIVYPLVWCSFMVTNVFIDWNRRRCGQVSSGIQHLSLFLLFICTTPEFYYRIQNQDPSVLFILFMGFWPVLLVQLILYCWADGRSNNEKAEKSEELDSSFINRLTIWWFTSLPFKGAKKDLEMHDLFKLNYGSSSEHLGTLFEKYWEPAMKAYFEKKAELSKKEGKSAEIPAEPSLVLALFRMFKFEFLTATLLKFMSDTLQFANPFLLNQLIGFVSAPESPFWQGVSYAILMFTVSEIRSIIMNAYFYIMFRMGIKIQTALTAAVYRKTLRLSASARREKTVGEIINLMAIDVDFFQMITPQIQQFWSCPYQICFALVYLFLTLGYSASPGVVIMILFVPINIIGSIIIKKWQMRQMKLKDERTKMVNEVLNGIKVIKLYAWEVPMEEHINDIRNRELDLIKKSQFVKNLIDTFNTASPFMVAAASFGTFILSSDDNILTPQIAFVSLTLFNQLRSPMTMVAMLINMLVQAIVSNRRLKSYFTSEELNDENVTKNANADSSENSVEFLGVDAAWDELDTIKSTLTNVNVVVKRGSFISVVGAVGCGKSSLLSSMLGELTKLRGEIKMNGRVAYVPQQAWIQNLSVRDNITFGKPFDRRYYDKVIFACALAPDFAILPHGDLTEIGEKGINLSGGQKARISLARAVYQQDDVYLLDDPLSAVDAHVGRHIFTHVIGPSGLLSTKTRILVTHGLTYTKDAEQILVISDGSIIERGTFHGLLKQDGVFSKLMEEYAKSSSEEDEDESVDDIEEFSAKEMDESKEQDDDYEYIRSRKLRNRDTLAKTPEKESEEEEKKLIQKEGMEQGRVKSTVYLDYIRAASLPMFIIFLVTFAIYQGFQMLRSFWLSAWSNENDPSFDGEKMNQVTRLLIYIGLGTIESLGFLFSLGFLLYAGLNASRRLHAPLIHNLMRSPVAFFDTTPLGRILNRCSKDIDTIDSQLPMNTKYFVMCIYLIVTTLLVIVISTPLFIVVIIPLTVIYILFLRFYVPTARQLKRLESVNRSPVYSHFGESIQGAASIRAYRRVGEFCLSSEEKVDTFIRCRYLNTVSNRWLAVRLEFIGNCVIFFAALFATFSKEWNWGVSAGLVGITEVLNFAVRQISDVEANIVSVERVKEYSETPNEADWVIENKRPPTEWPTEGGVKLVNYSTRYRPGLDLVLKNINADVKKGEKIGIVGRTGAGKSSFALALFRMIEPAGGSINIDGLNTVDMGLHDLRKKLTIIPQDPVLFSGSLRFNLDPFGEYSDSDLWTSLKLAHLDSFTSTLTAGLDHLISEGGENISVGQRQLVCLARATLRNTKILVLDEATAAVDLQTDSLIQGTIRNHFKDCTVFTIAHRLNTILDYDRIMVLDKGEIAEMDSPANLMADKESIFSKMLADAENDKN</sequence>
<evidence type="ECO:0000313" key="11">
    <source>
        <dbReference type="Proteomes" id="UP000005239"/>
    </source>
</evidence>
<dbReference type="Gene3D" id="1.20.1560.10">
    <property type="entry name" value="ABC transporter type 1, transmembrane domain"/>
    <property type="match status" value="2"/>
</dbReference>
<keyword evidence="9" id="KW-0472">Membrane</keyword>
<dbReference type="EnsemblMetazoa" id="PPA25269.1">
    <property type="protein sequence ID" value="PPA25269.1"/>
    <property type="gene ID" value="WBGene00114823"/>
</dbReference>
<dbReference type="GO" id="GO:0012505">
    <property type="term" value="C:endomembrane system"/>
    <property type="evidence" value="ECO:0007669"/>
    <property type="project" value="UniProtKB-SubCell"/>
</dbReference>
<dbReference type="FunFam" id="1.20.1560.10:FF:000081">
    <property type="entry name" value="Protein CBG24505"/>
    <property type="match status" value="1"/>
</dbReference>
<dbReference type="PROSITE" id="PS50893">
    <property type="entry name" value="ABC_TRANSPORTER_2"/>
    <property type="match status" value="2"/>
</dbReference>
<keyword evidence="4" id="KW-0812">Transmembrane</keyword>
<accession>A0A2A6CII5</accession>
<evidence type="ECO:0000256" key="5">
    <source>
        <dbReference type="ARBA" id="ARBA00022737"/>
    </source>
</evidence>
<comment type="subcellular location">
    <subcellularLocation>
        <location evidence="1">Endomembrane system</location>
        <topology evidence="1">Multi-pass membrane protein</topology>
    </subcellularLocation>
</comment>
<evidence type="ECO:0000256" key="3">
    <source>
        <dbReference type="ARBA" id="ARBA00022448"/>
    </source>
</evidence>
<keyword evidence="6" id="KW-0547">Nucleotide-binding</keyword>
<dbReference type="PROSITE" id="PS50929">
    <property type="entry name" value="ABC_TM1F"/>
    <property type="match status" value="2"/>
</dbReference>
<dbReference type="InterPro" id="IPR036640">
    <property type="entry name" value="ABC1_TM_sf"/>
</dbReference>
<comment type="similarity">
    <text evidence="2">Belongs to the ABC transporter superfamily. ABCC family. Conjugate transporter (TC 3.A.1.208) subfamily.</text>
</comment>
<dbReference type="PANTHER" id="PTHR24223:SF434">
    <property type="entry name" value="MULTIDRUG RESISTANCE PROTEIN MRP-7"/>
    <property type="match status" value="1"/>
</dbReference>
<dbReference type="GO" id="GO:0016887">
    <property type="term" value="F:ATP hydrolysis activity"/>
    <property type="evidence" value="ECO:0007669"/>
    <property type="project" value="InterPro"/>
</dbReference>
<accession>A0A8R1YPS4</accession>
<evidence type="ECO:0000256" key="8">
    <source>
        <dbReference type="ARBA" id="ARBA00022989"/>
    </source>
</evidence>
<dbReference type="Proteomes" id="UP000005239">
    <property type="component" value="Unassembled WGS sequence"/>
</dbReference>
<dbReference type="InterPro" id="IPR027417">
    <property type="entry name" value="P-loop_NTPase"/>
</dbReference>
<keyword evidence="11" id="KW-1185">Reference proteome</keyword>
<proteinExistence type="inferred from homology"/>
<evidence type="ECO:0000256" key="1">
    <source>
        <dbReference type="ARBA" id="ARBA00004127"/>
    </source>
</evidence>
<dbReference type="Gene3D" id="3.40.50.300">
    <property type="entry name" value="P-loop containing nucleotide triphosphate hydrolases"/>
    <property type="match status" value="2"/>
</dbReference>
<evidence type="ECO:0000256" key="2">
    <source>
        <dbReference type="ARBA" id="ARBA00009726"/>
    </source>
</evidence>
<dbReference type="CDD" id="cd03244">
    <property type="entry name" value="ABCC_MRP_domain2"/>
    <property type="match status" value="1"/>
</dbReference>
<dbReference type="FunFam" id="3.40.50.300:FF:001792">
    <property type="entry name" value="Putative abc transporter"/>
    <property type="match status" value="1"/>
</dbReference>
<dbReference type="PANTHER" id="PTHR24223">
    <property type="entry name" value="ATP-BINDING CASSETTE SUB-FAMILY C"/>
    <property type="match status" value="1"/>
</dbReference>
<dbReference type="CDD" id="cd18595">
    <property type="entry name" value="ABC_6TM_MRP1_2_3_6_D1_like"/>
    <property type="match status" value="1"/>
</dbReference>
<reference evidence="11" key="1">
    <citation type="journal article" date="2008" name="Nat. Genet.">
        <title>The Pristionchus pacificus genome provides a unique perspective on nematode lifestyle and parasitism.</title>
        <authorList>
            <person name="Dieterich C."/>
            <person name="Clifton S.W."/>
            <person name="Schuster L.N."/>
            <person name="Chinwalla A."/>
            <person name="Delehaunty K."/>
            <person name="Dinkelacker I."/>
            <person name="Fulton L."/>
            <person name="Fulton R."/>
            <person name="Godfrey J."/>
            <person name="Minx P."/>
            <person name="Mitreva M."/>
            <person name="Roeseler W."/>
            <person name="Tian H."/>
            <person name="Witte H."/>
            <person name="Yang S.P."/>
            <person name="Wilson R.K."/>
            <person name="Sommer R.J."/>
        </authorList>
    </citation>
    <scope>NUCLEOTIDE SEQUENCE [LARGE SCALE GENOMIC DNA]</scope>
    <source>
        <strain evidence="11">PS312</strain>
    </source>
</reference>
<dbReference type="GO" id="GO:0055085">
    <property type="term" value="P:transmembrane transport"/>
    <property type="evidence" value="ECO:0000318"/>
    <property type="project" value="GO_Central"/>
</dbReference>
<dbReference type="SUPFAM" id="SSF52540">
    <property type="entry name" value="P-loop containing nucleoside triphosphate hydrolases"/>
    <property type="match status" value="2"/>
</dbReference>
<keyword evidence="5" id="KW-0677">Repeat</keyword>
<dbReference type="CDD" id="cd18603">
    <property type="entry name" value="ABC_6TM_MRP1_2_3_6_D2_like"/>
    <property type="match status" value="1"/>
</dbReference>
<reference evidence="10" key="2">
    <citation type="submission" date="2022-06" db="UniProtKB">
        <authorList>
            <consortium name="EnsemblMetazoa"/>
        </authorList>
    </citation>
    <scope>IDENTIFICATION</scope>
    <source>
        <strain evidence="10">PS312</strain>
    </source>
</reference>
<evidence type="ECO:0000256" key="4">
    <source>
        <dbReference type="ARBA" id="ARBA00022692"/>
    </source>
</evidence>
<dbReference type="InterPro" id="IPR003593">
    <property type="entry name" value="AAA+_ATPase"/>
</dbReference>
<dbReference type="GO" id="GO:0140359">
    <property type="term" value="F:ABC-type transporter activity"/>
    <property type="evidence" value="ECO:0000318"/>
    <property type="project" value="GO_Central"/>
</dbReference>
<evidence type="ECO:0000256" key="6">
    <source>
        <dbReference type="ARBA" id="ARBA00022741"/>
    </source>
</evidence>
<dbReference type="InterPro" id="IPR011527">
    <property type="entry name" value="ABC1_TM_dom"/>
</dbReference>
<protein>
    <submittedName>
        <fullName evidence="10">Mrp-7</fullName>
    </submittedName>
</protein>
<dbReference type="FunFam" id="3.40.50.300:FF:000074">
    <property type="entry name" value="Multidrug resistance-associated protein 5 isoform 1"/>
    <property type="match status" value="1"/>
</dbReference>